<evidence type="ECO:0000259" key="8">
    <source>
        <dbReference type="Pfam" id="PF21694"/>
    </source>
</evidence>
<dbReference type="AlphaFoldDB" id="A0A1H9Q9R3"/>
<dbReference type="InterPro" id="IPR027417">
    <property type="entry name" value="P-loop_NTPase"/>
</dbReference>
<keyword evidence="5" id="KW-0239">DNA-directed DNA polymerase</keyword>
<dbReference type="GO" id="GO:0003677">
    <property type="term" value="F:DNA binding"/>
    <property type="evidence" value="ECO:0007669"/>
    <property type="project" value="InterPro"/>
</dbReference>
<dbReference type="Gene3D" id="3.40.50.300">
    <property type="entry name" value="P-loop containing nucleotide triphosphate hydrolases"/>
    <property type="match status" value="1"/>
</dbReference>
<dbReference type="OrthoDB" id="8478864at2"/>
<dbReference type="GO" id="GO:0009360">
    <property type="term" value="C:DNA polymerase III complex"/>
    <property type="evidence" value="ECO:0007669"/>
    <property type="project" value="TreeGrafter"/>
</dbReference>
<dbReference type="InterPro" id="IPR008921">
    <property type="entry name" value="DNA_pol3_clamp-load_cplx_C"/>
</dbReference>
<keyword evidence="4" id="KW-0235">DNA replication</keyword>
<evidence type="ECO:0000256" key="5">
    <source>
        <dbReference type="ARBA" id="ARBA00022932"/>
    </source>
</evidence>
<name>A0A1H9Q9R3_9ACTN</name>
<dbReference type="GO" id="GO:0006261">
    <property type="term" value="P:DNA-templated DNA replication"/>
    <property type="evidence" value="ECO:0007669"/>
    <property type="project" value="TreeGrafter"/>
</dbReference>
<evidence type="ECO:0000256" key="4">
    <source>
        <dbReference type="ARBA" id="ARBA00022705"/>
    </source>
</evidence>
<sequence length="323" mass="33507">MARESVFGTATLVLGPETLLAERAVARLLAAAQAEHPDVQRSELDGSRMSAADLLEAAGGSLFTSLSVVVVDSAQLLEPGAADALVALAAAPGDELCLVVQHQGGTKGRGVADRLRKAKVHVVEAVGPKAWELVGFVTAEARHAGVKMDQGAAQALIDAVGSDLRSLAAAVSQLASDWAGERLSVEMVGRYFAGRAEVSSFVVSDDVLAGHTGQALERLRWALSCGVAPVLITSALASSLRSLGNYLELRSSRLSDAEMARAVGAPPWKLKTLARQARHWHASAMGPAIVAVARADAAVKGAATDPEFALEQLLLSLDDARSA</sequence>
<dbReference type="SUPFAM" id="SSF48019">
    <property type="entry name" value="post-AAA+ oligomerization domain-like"/>
    <property type="match status" value="1"/>
</dbReference>
<evidence type="ECO:0000313" key="10">
    <source>
        <dbReference type="Proteomes" id="UP000198815"/>
    </source>
</evidence>
<keyword evidence="3" id="KW-0548">Nucleotidyltransferase</keyword>
<keyword evidence="2" id="KW-0808">Transferase</keyword>
<dbReference type="Gene3D" id="1.20.272.10">
    <property type="match status" value="1"/>
</dbReference>
<dbReference type="Gene3D" id="1.10.8.60">
    <property type="match status" value="1"/>
</dbReference>
<gene>
    <name evidence="9" type="ORF">SAMN05443377_102188</name>
</gene>
<dbReference type="EC" id="2.7.7.7" evidence="1"/>
<evidence type="ECO:0000256" key="7">
    <source>
        <dbReference type="ARBA" id="ARBA00049244"/>
    </source>
</evidence>
<dbReference type="PANTHER" id="PTHR34388">
    <property type="entry name" value="DNA POLYMERASE III SUBUNIT DELTA"/>
    <property type="match status" value="1"/>
</dbReference>
<comment type="similarity">
    <text evidence="6">Belongs to the DNA polymerase HolA subunit family.</text>
</comment>
<dbReference type="Proteomes" id="UP000198815">
    <property type="component" value="Unassembled WGS sequence"/>
</dbReference>
<feature type="domain" description="DNA polymerase III delta subunit-like C-terminal" evidence="8">
    <location>
        <begin position="200"/>
        <end position="316"/>
    </location>
</feature>
<evidence type="ECO:0000256" key="6">
    <source>
        <dbReference type="ARBA" id="ARBA00034754"/>
    </source>
</evidence>
<accession>A0A1H9Q9R3</accession>
<reference evidence="9 10" key="1">
    <citation type="submission" date="2016-10" db="EMBL/GenBank/DDBJ databases">
        <authorList>
            <person name="de Groot N.N."/>
        </authorList>
    </citation>
    <scope>NUCLEOTIDE SEQUENCE [LARGE SCALE GENOMIC DNA]</scope>
    <source>
        <strain evidence="9 10">DSM 16859</strain>
    </source>
</reference>
<dbReference type="GO" id="GO:0003887">
    <property type="term" value="F:DNA-directed DNA polymerase activity"/>
    <property type="evidence" value="ECO:0007669"/>
    <property type="project" value="UniProtKB-KW"/>
</dbReference>
<dbReference type="STRING" id="64702.SAMN05443377_102188"/>
<protein>
    <recommendedName>
        <fullName evidence="1">DNA-directed DNA polymerase</fullName>
        <ecNumber evidence="1">2.7.7.7</ecNumber>
    </recommendedName>
</protein>
<evidence type="ECO:0000256" key="3">
    <source>
        <dbReference type="ARBA" id="ARBA00022695"/>
    </source>
</evidence>
<dbReference type="PANTHER" id="PTHR34388:SF1">
    <property type="entry name" value="DNA POLYMERASE III SUBUNIT DELTA"/>
    <property type="match status" value="1"/>
</dbReference>
<dbReference type="NCBIfam" id="TIGR01128">
    <property type="entry name" value="holA"/>
    <property type="match status" value="1"/>
</dbReference>
<dbReference type="Pfam" id="PF21694">
    <property type="entry name" value="DNA_pol3_delta_C"/>
    <property type="match status" value="1"/>
</dbReference>
<keyword evidence="10" id="KW-1185">Reference proteome</keyword>
<dbReference type="RefSeq" id="WP_091967209.1">
    <property type="nucleotide sequence ID" value="NZ_FOGZ01000002.1"/>
</dbReference>
<organism evidence="9 10">
    <name type="scientific">Propionibacterium cyclohexanicum</name>
    <dbReference type="NCBI Taxonomy" id="64702"/>
    <lineage>
        <taxon>Bacteria</taxon>
        <taxon>Bacillati</taxon>
        <taxon>Actinomycetota</taxon>
        <taxon>Actinomycetes</taxon>
        <taxon>Propionibacteriales</taxon>
        <taxon>Propionibacteriaceae</taxon>
        <taxon>Propionibacterium</taxon>
    </lineage>
</organism>
<dbReference type="InterPro" id="IPR005790">
    <property type="entry name" value="DNA_polIII_delta"/>
</dbReference>
<dbReference type="InterPro" id="IPR048466">
    <property type="entry name" value="DNA_pol3_delta-like_C"/>
</dbReference>
<dbReference type="SUPFAM" id="SSF52540">
    <property type="entry name" value="P-loop containing nucleoside triphosphate hydrolases"/>
    <property type="match status" value="1"/>
</dbReference>
<dbReference type="EMBL" id="FOGZ01000002">
    <property type="protein sequence ID" value="SER56619.1"/>
    <property type="molecule type" value="Genomic_DNA"/>
</dbReference>
<proteinExistence type="inferred from homology"/>
<evidence type="ECO:0000256" key="1">
    <source>
        <dbReference type="ARBA" id="ARBA00012417"/>
    </source>
</evidence>
<comment type="catalytic activity">
    <reaction evidence="7">
        <text>DNA(n) + a 2'-deoxyribonucleoside 5'-triphosphate = DNA(n+1) + diphosphate</text>
        <dbReference type="Rhea" id="RHEA:22508"/>
        <dbReference type="Rhea" id="RHEA-COMP:17339"/>
        <dbReference type="Rhea" id="RHEA-COMP:17340"/>
        <dbReference type="ChEBI" id="CHEBI:33019"/>
        <dbReference type="ChEBI" id="CHEBI:61560"/>
        <dbReference type="ChEBI" id="CHEBI:173112"/>
        <dbReference type="EC" id="2.7.7.7"/>
    </reaction>
</comment>
<evidence type="ECO:0000313" key="9">
    <source>
        <dbReference type="EMBL" id="SER56619.1"/>
    </source>
</evidence>
<evidence type="ECO:0000256" key="2">
    <source>
        <dbReference type="ARBA" id="ARBA00022679"/>
    </source>
</evidence>